<evidence type="ECO:0000256" key="2">
    <source>
        <dbReference type="SAM" id="MobiDB-lite"/>
    </source>
</evidence>
<name>A0AA90H7C0_9ACTN</name>
<dbReference type="GO" id="GO:0003677">
    <property type="term" value="F:DNA binding"/>
    <property type="evidence" value="ECO:0007669"/>
    <property type="project" value="InterPro"/>
</dbReference>
<evidence type="ECO:0000256" key="1">
    <source>
        <dbReference type="PROSITE-ProRule" id="PRU00289"/>
    </source>
</evidence>
<accession>A0AA90H7C0</accession>
<proteinExistence type="predicted"/>
<dbReference type="EMBL" id="JABXJJ020000026">
    <property type="protein sequence ID" value="MDI5971867.1"/>
    <property type="molecule type" value="Genomic_DNA"/>
</dbReference>
<evidence type="ECO:0000259" key="3">
    <source>
        <dbReference type="PROSITE" id="PS50901"/>
    </source>
</evidence>
<dbReference type="RefSeq" id="WP_271317814.1">
    <property type="nucleotide sequence ID" value="NZ_JABXJJ020000026.1"/>
</dbReference>
<feature type="domain" description="FtsK" evidence="3">
    <location>
        <begin position="259"/>
        <end position="462"/>
    </location>
</feature>
<organism evidence="4">
    <name type="scientific">Streptantibioticus silvisoli</name>
    <dbReference type="NCBI Taxonomy" id="2705255"/>
    <lineage>
        <taxon>Bacteria</taxon>
        <taxon>Bacillati</taxon>
        <taxon>Actinomycetota</taxon>
        <taxon>Actinomycetes</taxon>
        <taxon>Kitasatosporales</taxon>
        <taxon>Streptomycetaceae</taxon>
        <taxon>Streptantibioticus</taxon>
    </lineage>
</organism>
<reference evidence="4" key="1">
    <citation type="submission" date="2023-05" db="EMBL/GenBank/DDBJ databases">
        <title>Streptantibioticus silvisoli sp. nov., acidotolerant actinomycetes 1 from pine litter.</title>
        <authorList>
            <person name="Swiecimska M."/>
            <person name="Golinska P."/>
            <person name="Sangal V."/>
            <person name="Wachnowicz B."/>
            <person name="Goodfellow M."/>
        </authorList>
    </citation>
    <scope>NUCLEOTIDE SEQUENCE</scope>
    <source>
        <strain evidence="4">SL13</strain>
    </source>
</reference>
<feature type="region of interest" description="Disordered" evidence="2">
    <location>
        <begin position="600"/>
        <end position="628"/>
    </location>
</feature>
<dbReference type="InterPro" id="IPR027417">
    <property type="entry name" value="P-loop_NTPase"/>
</dbReference>
<dbReference type="Gene3D" id="3.40.50.300">
    <property type="entry name" value="P-loop containing nucleotide triphosphate hydrolases"/>
    <property type="match status" value="1"/>
</dbReference>
<comment type="caution">
    <text evidence="4">The sequence shown here is derived from an EMBL/GenBank/DDBJ whole genome shotgun (WGS) entry which is preliminary data.</text>
</comment>
<keyword evidence="1" id="KW-0547">Nucleotide-binding</keyword>
<dbReference type="SUPFAM" id="SSF52540">
    <property type="entry name" value="P-loop containing nucleoside triphosphate hydrolases"/>
    <property type="match status" value="1"/>
</dbReference>
<dbReference type="InterPro" id="IPR002543">
    <property type="entry name" value="FtsK_dom"/>
</dbReference>
<feature type="region of interest" description="Disordered" evidence="2">
    <location>
        <begin position="545"/>
        <end position="583"/>
    </location>
</feature>
<feature type="binding site" evidence="1">
    <location>
        <begin position="275"/>
        <end position="282"/>
    </location>
    <ligand>
        <name>ATP</name>
        <dbReference type="ChEBI" id="CHEBI:30616"/>
    </ligand>
</feature>
<keyword evidence="1" id="KW-0067">ATP-binding</keyword>
<protein>
    <recommendedName>
        <fullName evidence="3">FtsK domain-containing protein</fullName>
    </recommendedName>
</protein>
<dbReference type="PROSITE" id="PS50901">
    <property type="entry name" value="FTSK"/>
    <property type="match status" value="1"/>
</dbReference>
<dbReference type="GO" id="GO:0005524">
    <property type="term" value="F:ATP binding"/>
    <property type="evidence" value="ECO:0007669"/>
    <property type="project" value="UniProtKB-UniRule"/>
</dbReference>
<evidence type="ECO:0000313" key="4">
    <source>
        <dbReference type="EMBL" id="MDI5971867.1"/>
    </source>
</evidence>
<sequence>MSSNNAKVQPRWRVDWNAGHGPLTGTINATTGALTATTLAHAAGLPAWWALAAGAAGAVGTIGAGLRKAVSGAMLSFRGGCWLAAGSWSAWAMHTGPVQPAALGALAVTGIAAGTLSVAFAHREETEQARRTTLITLGARRALAVEWIDRLERVCRITGATIPGIEQWPAGTGYTVEVELPEGGTTRRAVADRTDALASDLDLPNGCGVQVLPGISRRRVLILIQTRSMAGTVIAYPTDNLTEHRTVNNPLPVALLPDGGLAELDMRQASTVVAGPTGSGKTNWLHTLIARFNETNDVLVWVIDLNGGSIGLPWLHAWREAQQGVEGSRWAGADIPTPGVDWVASTPAEAALMLKAAVRIAKSRKVAYQDHMRTADDDKLPVSPQVPEIVIVMDEGAEVAATREAKQVMAGISEVIRIARAMAIRAVVSVLRVTQDVLPDPMVRKMAANRVCTGATEDSELGHIFGWRALSAEDSFHGPGSLLVGVDGKQPQPGQQWRITPRVIEEVCAATAHRRPTLDKPSFEAAGTDYAQRWTLERCGHLWSTATVPDSGPAGGGSSAGGERRWKATASWDKPTESRVETPAVSELEAMFNLPAAARDGEPAAPQAGGTDWSDPSAWTTGREKAEPDQADARQAALTLLLAAGPDGTGASAIAREMADDFGTNRQTVVGWLKAWVETGEAVRIGTGTKSRYVHRQHAPNGHPDN</sequence>
<gene>
    <name evidence="4" type="ORF">POF50_021450</name>
</gene>
<dbReference type="AlphaFoldDB" id="A0AA90H7C0"/>